<keyword evidence="2" id="KW-1185">Reference proteome</keyword>
<evidence type="ECO:0000313" key="1">
    <source>
        <dbReference type="EMBL" id="GBN93482.1"/>
    </source>
</evidence>
<protein>
    <submittedName>
        <fullName evidence="1">Uncharacterized protein</fullName>
    </submittedName>
</protein>
<dbReference type="Proteomes" id="UP000499080">
    <property type="component" value="Unassembled WGS sequence"/>
</dbReference>
<name>A0A4Y2SYS9_ARAVE</name>
<reference evidence="1 2" key="1">
    <citation type="journal article" date="2019" name="Sci. Rep.">
        <title>Orb-weaving spider Araneus ventricosus genome elucidates the spidroin gene catalogue.</title>
        <authorList>
            <person name="Kono N."/>
            <person name="Nakamura H."/>
            <person name="Ohtoshi R."/>
            <person name="Moran D.A.P."/>
            <person name="Shinohara A."/>
            <person name="Yoshida Y."/>
            <person name="Fujiwara M."/>
            <person name="Mori M."/>
            <person name="Tomita M."/>
            <person name="Arakawa K."/>
        </authorList>
    </citation>
    <scope>NUCLEOTIDE SEQUENCE [LARGE SCALE GENOMIC DNA]</scope>
</reference>
<evidence type="ECO:0000313" key="2">
    <source>
        <dbReference type="Proteomes" id="UP000499080"/>
    </source>
</evidence>
<sequence>MYHGTVRNFIDRTVAITRGVIFGSSQNGCRWKCLEENIPNKPVSQIGLYERNNVIHNDLKNDNIEDYIQKLSRNFFSQIKSDCNPIILRPK</sequence>
<gene>
    <name evidence="1" type="ORF">AVEN_112372_1</name>
</gene>
<comment type="caution">
    <text evidence="1">The sequence shown here is derived from an EMBL/GenBank/DDBJ whole genome shotgun (WGS) entry which is preliminary data.</text>
</comment>
<dbReference type="AlphaFoldDB" id="A0A4Y2SYS9"/>
<organism evidence="1 2">
    <name type="scientific">Araneus ventricosus</name>
    <name type="common">Orbweaver spider</name>
    <name type="synonym">Epeira ventricosa</name>
    <dbReference type="NCBI Taxonomy" id="182803"/>
    <lineage>
        <taxon>Eukaryota</taxon>
        <taxon>Metazoa</taxon>
        <taxon>Ecdysozoa</taxon>
        <taxon>Arthropoda</taxon>
        <taxon>Chelicerata</taxon>
        <taxon>Arachnida</taxon>
        <taxon>Araneae</taxon>
        <taxon>Araneomorphae</taxon>
        <taxon>Entelegynae</taxon>
        <taxon>Araneoidea</taxon>
        <taxon>Araneidae</taxon>
        <taxon>Araneus</taxon>
    </lineage>
</organism>
<proteinExistence type="predicted"/>
<dbReference type="EMBL" id="BGPR01024968">
    <property type="protein sequence ID" value="GBN93482.1"/>
    <property type="molecule type" value="Genomic_DNA"/>
</dbReference>
<accession>A0A4Y2SYS9</accession>